<feature type="domain" description="ABC transmembrane type-1" evidence="12">
    <location>
        <begin position="901"/>
        <end position="1143"/>
    </location>
</feature>
<dbReference type="PROSITE" id="PS50893">
    <property type="entry name" value="ABC_TRANSPORTER_2"/>
    <property type="match status" value="2"/>
</dbReference>
<comment type="subcellular location">
    <subcellularLocation>
        <location evidence="1">Membrane</location>
        <topology evidence="1">Multi-pass membrane protein</topology>
    </subcellularLocation>
</comment>
<gene>
    <name evidence="13" type="ORF">R3P38DRAFT_2687068</name>
</gene>
<evidence type="ECO:0000313" key="13">
    <source>
        <dbReference type="EMBL" id="KAK7050729.1"/>
    </source>
</evidence>
<comment type="caution">
    <text evidence="13">The sequence shown here is derived from an EMBL/GenBank/DDBJ whole genome shotgun (WGS) entry which is preliminary data.</text>
</comment>
<dbReference type="SMART" id="SM00382">
    <property type="entry name" value="AAA"/>
    <property type="match status" value="2"/>
</dbReference>
<dbReference type="EMBL" id="JAWWNJ010000008">
    <property type="protein sequence ID" value="KAK7050729.1"/>
    <property type="molecule type" value="Genomic_DNA"/>
</dbReference>
<sequence>MPSCAQDNAFGPSSTCRALDFTLYFEQTILSLSPDVIFLALALVRLGYLRGRKRVVSASALGYVLLGLKLTAVALLGASSIASLVYSQNPQIVSASLPLAAPILQILVVVPLTALFVFEHVRTITPSTLIITYSFIKGLFSAAIMRSSIQVDDPTRTTLSLALVCVSYFVICLVELFGKPRALVVDKNIPHVSTTSFVSKSLYLWLFPLLWTGRKKTLTINDCGSIPKAMTARASTNPLLHVLLSAPKSNHHLLRSSLTAFPLLFLSPILPRILLVLAAYMQPLLASRMITFVGDPMQTAERGWALVGGFVLTYAVIFLMTSVYWEKVFNCAVRYRAALVGNIYDKTLRLSAASGREVGGGVASTYMSVDVERVCQGLETMHEFWAAILSVALGVALLYSQATWPAFFPLVITALMIYVAGRVSKGVGAAHKAWLGGTDKRVKFLTSVIGNFMPTKLSQYEEVFAQRAAELRADEMKGARSFYFNITITGTLATTAWAACSLSVLGPYAALLAHGHGIGALDPQRIFTIAATMNLMAPPLTAISSSMPQVRAAYASLKRVERYLGMGERGEKRQDAATSPIVLRSAAFSWAADKPAFLGPLTLDLTPGYLHICAGPVASGKTLFLLSLLGESVLTEGTFVPPSTTSRIAYAAQDPFLIAGTIRENIVFGQAFDEAWYRMVLGACALEGELEGMAKGDGTLVGEKGATLSGGQRQRVSLARAVYARAPWTLLDDTFSSLDAETEKHVFEGLFGLKGLLRNKSVVLVTHNSRHLRSANDILIFKAGSIEYHGSVDDIVAAGYEFAQEPHHQKEQETDNKAKDTEVPIKSKAHVAEKERAEAPIAAPSLGFTPYIFWLRMAGWQGALICGGLFVLTGFVRLGLQASGVYLQEWSTSNGRHIGSWVGGYAALTVATMIAIALGMVAYSILLTGRLGESIHNAELRGLLQTSPSYTTRNPVGRIINRFSQDIFMVDLEFANAMFNFVYSSVLLAGSVVFVLIPTPWLTLVIPFLGALYWLIVSFYLKTSKQFQQLTMASKSPLYTCFSTTLTGLATIRALKVEDHFREQMQQHLDQSQIPFYYRFAGIRFLRAFLALISFVLATGLSILAVGLRHTTSPSALGLALASLTSITGQLTGILMNLSALENGSVGLSRIHELATLPKEEDVAETRPITGLSSPVEKPSLEKEQETEKEKEKEAKQVIHGAVEFRDVRLRYELEKPPAVNGVSFSVAAGQKIGICGRTGSGKSSLIMALFRAVEPALLTGEVLLDGVDTKTMRLAELRDSMSLVAQSPFIWHAPLRHNLDPTGTHSDKELWMALEKVDLHTAVSELPNKLETLLDDGGSLSGGQRQLLCLARVLLRRRPIVVLDEASSSLDANTDRKIRDIIRTDLSNCTVFAVAHRIETIIDFDTIIVMEDGAVAESGSPKSLLGRSGGKFAALAASQGITNI</sequence>
<keyword evidence="13" id="KW-0378">Hydrolase</keyword>
<dbReference type="SUPFAM" id="SSF90123">
    <property type="entry name" value="ABC transporter transmembrane region"/>
    <property type="match status" value="2"/>
</dbReference>
<dbReference type="CDD" id="cd03244">
    <property type="entry name" value="ABCC_MRP_domain2"/>
    <property type="match status" value="1"/>
</dbReference>
<dbReference type="GO" id="GO:0140359">
    <property type="term" value="F:ABC-type transporter activity"/>
    <property type="evidence" value="ECO:0007669"/>
    <property type="project" value="InterPro"/>
</dbReference>
<feature type="transmembrane region" description="Helical" evidence="10">
    <location>
        <begin position="303"/>
        <end position="325"/>
    </location>
</feature>
<feature type="transmembrane region" description="Helical" evidence="10">
    <location>
        <begin position="29"/>
        <end position="48"/>
    </location>
</feature>
<feature type="transmembrane region" description="Helical" evidence="10">
    <location>
        <begin position="99"/>
        <end position="118"/>
    </location>
</feature>
<evidence type="ECO:0000256" key="3">
    <source>
        <dbReference type="ARBA" id="ARBA00022692"/>
    </source>
</evidence>
<keyword evidence="3 10" id="KW-0812">Transmembrane</keyword>
<keyword evidence="8" id="KW-0325">Glycoprotein</keyword>
<feature type="transmembrane region" description="Helical" evidence="10">
    <location>
        <begin position="130"/>
        <end position="149"/>
    </location>
</feature>
<dbReference type="InterPro" id="IPR044746">
    <property type="entry name" value="ABCC_6TM_D1"/>
</dbReference>
<evidence type="ECO:0000256" key="8">
    <source>
        <dbReference type="ARBA" id="ARBA00023180"/>
    </source>
</evidence>
<evidence type="ECO:0000256" key="5">
    <source>
        <dbReference type="ARBA" id="ARBA00022840"/>
    </source>
</evidence>
<dbReference type="CDD" id="cd18579">
    <property type="entry name" value="ABC_6TM_ABCC_D1"/>
    <property type="match status" value="1"/>
</dbReference>
<protein>
    <submittedName>
        <fullName evidence="13">P-loop containing nucleoside triphosphate hydrolase protein</fullName>
    </submittedName>
</protein>
<proteinExistence type="predicted"/>
<reference evidence="13 14" key="1">
    <citation type="journal article" date="2024" name="J Genomics">
        <title>Draft genome sequencing and assembly of Favolaschia claudopus CIRM-BRFM 2984 isolated from oak limbs.</title>
        <authorList>
            <person name="Navarro D."/>
            <person name="Drula E."/>
            <person name="Chaduli D."/>
            <person name="Cazenave R."/>
            <person name="Ahrendt S."/>
            <person name="Wang J."/>
            <person name="Lipzen A."/>
            <person name="Daum C."/>
            <person name="Barry K."/>
            <person name="Grigoriev I.V."/>
            <person name="Favel A."/>
            <person name="Rosso M.N."/>
            <person name="Martin F."/>
        </authorList>
    </citation>
    <scope>NUCLEOTIDE SEQUENCE [LARGE SCALE GENOMIC DNA]</scope>
    <source>
        <strain evidence="13 14">CIRM-BRFM 2984</strain>
    </source>
</reference>
<feature type="region of interest" description="Disordered" evidence="9">
    <location>
        <begin position="1162"/>
        <end position="1195"/>
    </location>
</feature>
<dbReference type="FunFam" id="3.40.50.300:FF:000838">
    <property type="entry name" value="ABC multidrug transporter (Eurofung)"/>
    <property type="match status" value="1"/>
</dbReference>
<evidence type="ECO:0000256" key="7">
    <source>
        <dbReference type="ARBA" id="ARBA00023136"/>
    </source>
</evidence>
<dbReference type="InterPro" id="IPR036640">
    <property type="entry name" value="ABC1_TM_sf"/>
</dbReference>
<feature type="transmembrane region" description="Helical" evidence="10">
    <location>
        <begin position="383"/>
        <end position="400"/>
    </location>
</feature>
<dbReference type="GO" id="GO:0016020">
    <property type="term" value="C:membrane"/>
    <property type="evidence" value="ECO:0007669"/>
    <property type="project" value="UniProtKB-SubCell"/>
</dbReference>
<dbReference type="PANTHER" id="PTHR24223">
    <property type="entry name" value="ATP-BINDING CASSETTE SUB-FAMILY C"/>
    <property type="match status" value="1"/>
</dbReference>
<dbReference type="Pfam" id="PF00664">
    <property type="entry name" value="ABC_membrane"/>
    <property type="match status" value="2"/>
</dbReference>
<feature type="domain" description="ABC transporter" evidence="11">
    <location>
        <begin position="1203"/>
        <end position="1438"/>
    </location>
</feature>
<dbReference type="PANTHER" id="PTHR24223:SF399">
    <property type="entry name" value="ABC TRANSPORTER ATNG"/>
    <property type="match status" value="1"/>
</dbReference>
<keyword evidence="14" id="KW-1185">Reference proteome</keyword>
<evidence type="ECO:0000259" key="11">
    <source>
        <dbReference type="PROSITE" id="PS50893"/>
    </source>
</evidence>
<evidence type="ECO:0000256" key="4">
    <source>
        <dbReference type="ARBA" id="ARBA00022741"/>
    </source>
</evidence>
<dbReference type="InterPro" id="IPR056227">
    <property type="entry name" value="TMD0_ABC"/>
</dbReference>
<keyword evidence="6 10" id="KW-1133">Transmembrane helix</keyword>
<dbReference type="InterPro" id="IPR044726">
    <property type="entry name" value="ABCC_6TM_D2"/>
</dbReference>
<dbReference type="InterPro" id="IPR017871">
    <property type="entry name" value="ABC_transporter-like_CS"/>
</dbReference>
<dbReference type="GO" id="GO:0016887">
    <property type="term" value="F:ATP hydrolysis activity"/>
    <property type="evidence" value="ECO:0007669"/>
    <property type="project" value="InterPro"/>
</dbReference>
<evidence type="ECO:0000313" key="14">
    <source>
        <dbReference type="Proteomes" id="UP001362999"/>
    </source>
</evidence>
<evidence type="ECO:0000256" key="1">
    <source>
        <dbReference type="ARBA" id="ARBA00004141"/>
    </source>
</evidence>
<dbReference type="InterPro" id="IPR050173">
    <property type="entry name" value="ABC_transporter_C-like"/>
</dbReference>
<feature type="transmembrane region" description="Helical" evidence="10">
    <location>
        <begin position="1085"/>
        <end position="1108"/>
    </location>
</feature>
<dbReference type="InterPro" id="IPR027417">
    <property type="entry name" value="P-loop_NTPase"/>
</dbReference>
<dbReference type="PROSITE" id="PS50929">
    <property type="entry name" value="ABC_TM1F"/>
    <property type="match status" value="2"/>
</dbReference>
<feature type="transmembrane region" description="Helical" evidence="10">
    <location>
        <begin position="862"/>
        <end position="882"/>
    </location>
</feature>
<evidence type="ECO:0000256" key="9">
    <source>
        <dbReference type="SAM" id="MobiDB-lite"/>
    </source>
</evidence>
<organism evidence="13 14">
    <name type="scientific">Favolaschia claudopus</name>
    <dbReference type="NCBI Taxonomy" id="2862362"/>
    <lineage>
        <taxon>Eukaryota</taxon>
        <taxon>Fungi</taxon>
        <taxon>Dikarya</taxon>
        <taxon>Basidiomycota</taxon>
        <taxon>Agaricomycotina</taxon>
        <taxon>Agaricomycetes</taxon>
        <taxon>Agaricomycetidae</taxon>
        <taxon>Agaricales</taxon>
        <taxon>Marasmiineae</taxon>
        <taxon>Mycenaceae</taxon>
        <taxon>Favolaschia</taxon>
    </lineage>
</organism>
<feature type="transmembrane region" description="Helical" evidence="10">
    <location>
        <begin position="161"/>
        <end position="178"/>
    </location>
</feature>
<dbReference type="InterPro" id="IPR003593">
    <property type="entry name" value="AAA+_ATPase"/>
</dbReference>
<feature type="compositionally biased region" description="Basic and acidic residues" evidence="9">
    <location>
        <begin position="1179"/>
        <end position="1195"/>
    </location>
</feature>
<feature type="transmembrane region" description="Helical" evidence="10">
    <location>
        <begin position="977"/>
        <end position="997"/>
    </location>
</feature>
<dbReference type="Pfam" id="PF24357">
    <property type="entry name" value="TMD0_ABC"/>
    <property type="match status" value="1"/>
</dbReference>
<evidence type="ECO:0000256" key="2">
    <source>
        <dbReference type="ARBA" id="ARBA00022448"/>
    </source>
</evidence>
<dbReference type="Gene3D" id="1.20.1560.10">
    <property type="entry name" value="ABC transporter type 1, transmembrane domain"/>
    <property type="match status" value="2"/>
</dbReference>
<dbReference type="InterPro" id="IPR011527">
    <property type="entry name" value="ABC1_TM_dom"/>
</dbReference>
<keyword evidence="2" id="KW-0813">Transport</keyword>
<name>A0AAW0DJN9_9AGAR</name>
<evidence type="ECO:0000256" key="6">
    <source>
        <dbReference type="ARBA" id="ARBA00022989"/>
    </source>
</evidence>
<dbReference type="Pfam" id="PF00005">
    <property type="entry name" value="ABC_tran"/>
    <property type="match status" value="2"/>
</dbReference>
<feature type="domain" description="ABC transmembrane type-1" evidence="12">
    <location>
        <begin position="273"/>
        <end position="552"/>
    </location>
</feature>
<feature type="transmembrane region" description="Helical" evidence="10">
    <location>
        <begin position="902"/>
        <end position="926"/>
    </location>
</feature>
<dbReference type="Gene3D" id="3.40.50.300">
    <property type="entry name" value="P-loop containing nucleotide triphosphate hydrolases"/>
    <property type="match status" value="2"/>
</dbReference>
<feature type="transmembrane region" description="Helical" evidence="10">
    <location>
        <begin position="1003"/>
        <end position="1021"/>
    </location>
</feature>
<feature type="transmembrane region" description="Helical" evidence="10">
    <location>
        <begin position="60"/>
        <end position="87"/>
    </location>
</feature>
<dbReference type="InterPro" id="IPR003439">
    <property type="entry name" value="ABC_transporter-like_ATP-bd"/>
</dbReference>
<dbReference type="CDD" id="cd18580">
    <property type="entry name" value="ABC_6TM_ABCC_D2"/>
    <property type="match status" value="1"/>
</dbReference>
<feature type="transmembrane region" description="Helical" evidence="10">
    <location>
        <begin position="258"/>
        <end position="283"/>
    </location>
</feature>
<dbReference type="PROSITE" id="PS00211">
    <property type="entry name" value="ABC_TRANSPORTER_1"/>
    <property type="match status" value="2"/>
</dbReference>
<dbReference type="Proteomes" id="UP001362999">
    <property type="component" value="Unassembled WGS sequence"/>
</dbReference>
<keyword evidence="4" id="KW-0547">Nucleotide-binding</keyword>
<evidence type="ECO:0000259" key="12">
    <source>
        <dbReference type="PROSITE" id="PS50929"/>
    </source>
</evidence>
<feature type="domain" description="ABC transporter" evidence="11">
    <location>
        <begin position="583"/>
        <end position="808"/>
    </location>
</feature>
<keyword evidence="7 10" id="KW-0472">Membrane</keyword>
<accession>A0AAW0DJN9</accession>
<evidence type="ECO:0000256" key="10">
    <source>
        <dbReference type="SAM" id="Phobius"/>
    </source>
</evidence>
<dbReference type="GO" id="GO:0005524">
    <property type="term" value="F:ATP binding"/>
    <property type="evidence" value="ECO:0007669"/>
    <property type="project" value="UniProtKB-KW"/>
</dbReference>
<dbReference type="SUPFAM" id="SSF52540">
    <property type="entry name" value="P-loop containing nucleoside triphosphate hydrolases"/>
    <property type="match status" value="2"/>
</dbReference>
<keyword evidence="5" id="KW-0067">ATP-binding</keyword>